<dbReference type="EMBL" id="CM055106">
    <property type="protein sequence ID" value="KAJ7528955.1"/>
    <property type="molecule type" value="Genomic_DNA"/>
</dbReference>
<name>A0ACC2BGT6_DIPCM</name>
<evidence type="ECO:0000313" key="2">
    <source>
        <dbReference type="Proteomes" id="UP001162992"/>
    </source>
</evidence>
<comment type="caution">
    <text evidence="1">The sequence shown here is derived from an EMBL/GenBank/DDBJ whole genome shotgun (WGS) entry which is preliminary data.</text>
</comment>
<sequence>MGRAPCCDKLGLKKGPWTPEEDQKLIAYIQRHGHGSWRALPKNAGLLRCGKSCRLRWTNYLRPDIKRGRFSLEEEQLIIQLHAILGNRWSAISTHLPGRTDNEIKNYWNTHLKKRLLQMGIDPVTHKPKSDLFESFDAKPLLSSTLSHMVQWENARLEAEARLAREYLRFSSCSQPTENGIQPKDPKDVRAWKGADVCEGIRKEFSTAAYMEQSCNTDFRKILRDCEQSLPIQSFNVCHQGRFCSPDLSFPLSNGMVSLPLDVSHTALVSESFSTNLGLKCVPKLEHNPSPSSCSLDSMDDQPKIMGSSTDNSIQCESLLQQSEKLLQSNKVRSSNIIHCPTDKLREKCLAATESHASYISPAFSDANISGANLFWLKDNLTREDTLSTSSPPTAMDETHELLSQDTNGSISFPNTSCYSSVVPLPAELLLDLTSLQQHGESTCTAASDDLSSFSDQTLSMQSKDYWCNVLKLVGSPVLG</sequence>
<keyword evidence="2" id="KW-1185">Reference proteome</keyword>
<protein>
    <submittedName>
        <fullName evidence="1">Uncharacterized protein</fullName>
    </submittedName>
</protein>
<reference evidence="2" key="1">
    <citation type="journal article" date="2024" name="Proc. Natl. Acad. Sci. U.S.A.">
        <title>Extraordinary preservation of gene collinearity over three hundred million years revealed in homosporous lycophytes.</title>
        <authorList>
            <person name="Li C."/>
            <person name="Wickell D."/>
            <person name="Kuo L.Y."/>
            <person name="Chen X."/>
            <person name="Nie B."/>
            <person name="Liao X."/>
            <person name="Peng D."/>
            <person name="Ji J."/>
            <person name="Jenkins J."/>
            <person name="Williams M."/>
            <person name="Shu S."/>
            <person name="Plott C."/>
            <person name="Barry K."/>
            <person name="Rajasekar S."/>
            <person name="Grimwood J."/>
            <person name="Han X."/>
            <person name="Sun S."/>
            <person name="Hou Z."/>
            <person name="He W."/>
            <person name="Dai G."/>
            <person name="Sun C."/>
            <person name="Schmutz J."/>
            <person name="Leebens-Mack J.H."/>
            <person name="Li F.W."/>
            <person name="Wang L."/>
        </authorList>
    </citation>
    <scope>NUCLEOTIDE SEQUENCE [LARGE SCALE GENOMIC DNA]</scope>
    <source>
        <strain evidence="2">cv. PW_Plant_1</strain>
    </source>
</reference>
<accession>A0ACC2BGT6</accession>
<organism evidence="1 2">
    <name type="scientific">Diphasiastrum complanatum</name>
    <name type="common">Issler's clubmoss</name>
    <name type="synonym">Lycopodium complanatum</name>
    <dbReference type="NCBI Taxonomy" id="34168"/>
    <lineage>
        <taxon>Eukaryota</taxon>
        <taxon>Viridiplantae</taxon>
        <taxon>Streptophyta</taxon>
        <taxon>Embryophyta</taxon>
        <taxon>Tracheophyta</taxon>
        <taxon>Lycopodiopsida</taxon>
        <taxon>Lycopodiales</taxon>
        <taxon>Lycopodiaceae</taxon>
        <taxon>Lycopodioideae</taxon>
        <taxon>Diphasiastrum</taxon>
    </lineage>
</organism>
<gene>
    <name evidence="1" type="ORF">O6H91_15G027000</name>
</gene>
<proteinExistence type="predicted"/>
<evidence type="ECO:0000313" key="1">
    <source>
        <dbReference type="EMBL" id="KAJ7528955.1"/>
    </source>
</evidence>
<dbReference type="Proteomes" id="UP001162992">
    <property type="component" value="Chromosome 15"/>
</dbReference>